<dbReference type="Gene3D" id="3.60.110.10">
    <property type="entry name" value="Carbon-nitrogen hydrolase"/>
    <property type="match status" value="1"/>
</dbReference>
<dbReference type="RefSeq" id="WP_111220753.1">
    <property type="nucleotide sequence ID" value="NZ_CP117255.1"/>
</dbReference>
<evidence type="ECO:0000313" key="3">
    <source>
        <dbReference type="EMBL" id="WFR96135.1"/>
    </source>
</evidence>
<dbReference type="Pfam" id="PF00795">
    <property type="entry name" value="CN_hydrolase"/>
    <property type="match status" value="1"/>
</dbReference>
<keyword evidence="4" id="KW-1185">Reference proteome</keyword>
<name>A0AAF1KJA7_9HYPH</name>
<dbReference type="AlphaFoldDB" id="A0AAF1KJA7"/>
<dbReference type="PROSITE" id="PS50263">
    <property type="entry name" value="CN_HYDROLASE"/>
    <property type="match status" value="1"/>
</dbReference>
<gene>
    <name evidence="3" type="ORF">PR017_03030</name>
</gene>
<evidence type="ECO:0000259" key="2">
    <source>
        <dbReference type="PROSITE" id="PS50263"/>
    </source>
</evidence>
<reference evidence="4" key="2">
    <citation type="journal article" date="2023" name="MicrobiologyOpen">
        <title>Genomics of the tumorigenes clade of the family Rhizobiaceae and description of Rhizobium rhododendri sp. nov.</title>
        <authorList>
            <person name="Kuzmanovic N."/>
            <person name="diCenzo G.C."/>
            <person name="Bunk B."/>
            <person name="Sproeer C."/>
            <person name="Fruehling A."/>
            <person name="Neumann-Schaal M."/>
            <person name="Overmann J."/>
            <person name="Smalla K."/>
        </authorList>
    </citation>
    <scope>NUCLEOTIDE SEQUENCE [LARGE SCALE GENOMIC DNA]</scope>
    <source>
        <strain evidence="4">1078</strain>
    </source>
</reference>
<protein>
    <submittedName>
        <fullName evidence="3">Carbon-nitrogen hydrolase family protein</fullName>
    </submittedName>
</protein>
<keyword evidence="1 3" id="KW-0378">Hydrolase</keyword>
<dbReference type="EMBL" id="CP117255">
    <property type="protein sequence ID" value="WFR96135.1"/>
    <property type="molecule type" value="Genomic_DNA"/>
</dbReference>
<dbReference type="PANTHER" id="PTHR43674">
    <property type="entry name" value="NITRILASE C965.09-RELATED"/>
    <property type="match status" value="1"/>
</dbReference>
<sequence>MATHSMRVGLAQIMPDADIGAAIASAAKAAADVVVFLEMFSNGYSRYDGTDASSRASWIDGAVVPDGEYVKRFRDAARKHGIAVVATFLERAEPKPFNAAVLIDSDGEIVLQQRKRHICHFDIPEDACAPGDRSSVARLSTRNGDVTVGIMICMDREFPDVASDLVHLGAEVIFVPNSSPLVDDREVGDVRVAGIRAMAFQSVVGVAVANYPAPKNDGRSLAVDPLGRIVCMAGEQTEIAFADFDLEMIRATQQKEWFRRVR</sequence>
<reference evidence="3 4" key="1">
    <citation type="journal article" date="2018" name="Sci. Rep.">
        <title>Rhizobium tumorigenes sp. nov., a novel plant tumorigenic bacterium isolated from cane gall tumors on thornless blackberry.</title>
        <authorList>
            <person name="Kuzmanovi N."/>
            <person name="Smalla K."/>
            <person name="Gronow S."/>
            <person name="PuBawska J."/>
        </authorList>
    </citation>
    <scope>NUCLEOTIDE SEQUENCE [LARGE SCALE GENOMIC DNA]</scope>
    <source>
        <strain evidence="3 4">1078</strain>
    </source>
</reference>
<dbReference type="InterPro" id="IPR036526">
    <property type="entry name" value="C-N_Hydrolase_sf"/>
</dbReference>
<dbReference type="SUPFAM" id="SSF56317">
    <property type="entry name" value="Carbon-nitrogen hydrolase"/>
    <property type="match status" value="1"/>
</dbReference>
<dbReference type="PANTHER" id="PTHR43674:SF16">
    <property type="entry name" value="CARBON-NITROGEN FAMILY, PUTATIVE (AFU_ORTHOLOGUE AFUA_5G02350)-RELATED"/>
    <property type="match status" value="1"/>
</dbReference>
<dbReference type="Proteomes" id="UP000249499">
    <property type="component" value="Chromosome"/>
</dbReference>
<feature type="domain" description="CN hydrolase" evidence="2">
    <location>
        <begin position="1"/>
        <end position="246"/>
    </location>
</feature>
<dbReference type="InterPro" id="IPR050345">
    <property type="entry name" value="Aliph_Amidase/BUP"/>
</dbReference>
<evidence type="ECO:0000313" key="4">
    <source>
        <dbReference type="Proteomes" id="UP000249499"/>
    </source>
</evidence>
<dbReference type="KEGG" id="rtu:PR017_03030"/>
<dbReference type="InterPro" id="IPR003010">
    <property type="entry name" value="C-N_Hydrolase"/>
</dbReference>
<dbReference type="GO" id="GO:0016811">
    <property type="term" value="F:hydrolase activity, acting on carbon-nitrogen (but not peptide) bonds, in linear amides"/>
    <property type="evidence" value="ECO:0007669"/>
    <property type="project" value="TreeGrafter"/>
</dbReference>
<organism evidence="3 4">
    <name type="scientific">Rhizobium tumorigenes</name>
    <dbReference type="NCBI Taxonomy" id="2041385"/>
    <lineage>
        <taxon>Bacteria</taxon>
        <taxon>Pseudomonadati</taxon>
        <taxon>Pseudomonadota</taxon>
        <taxon>Alphaproteobacteria</taxon>
        <taxon>Hyphomicrobiales</taxon>
        <taxon>Rhizobiaceae</taxon>
        <taxon>Rhizobium/Agrobacterium group</taxon>
        <taxon>Rhizobium</taxon>
    </lineage>
</organism>
<proteinExistence type="predicted"/>
<dbReference type="CDD" id="cd07197">
    <property type="entry name" value="nitrilase"/>
    <property type="match status" value="1"/>
</dbReference>
<evidence type="ECO:0000256" key="1">
    <source>
        <dbReference type="ARBA" id="ARBA00022801"/>
    </source>
</evidence>
<accession>A0AAF1KJA7</accession>